<comment type="caution">
    <text evidence="4">The sequence shown here is derived from an EMBL/GenBank/DDBJ whole genome shotgun (WGS) entry which is preliminary data.</text>
</comment>
<feature type="transmembrane region" description="Helical" evidence="2">
    <location>
        <begin position="6"/>
        <end position="23"/>
    </location>
</feature>
<gene>
    <name evidence="3" type="ORF">CBF53_00515</name>
    <name evidence="4" type="ORF">CBF70_01100</name>
</gene>
<evidence type="ECO:0000256" key="2">
    <source>
        <dbReference type="SAM" id="Phobius"/>
    </source>
</evidence>
<dbReference type="EMBL" id="NGNV01000002">
    <property type="protein sequence ID" value="OYR89004.1"/>
    <property type="molecule type" value="Genomic_DNA"/>
</dbReference>
<feature type="coiled-coil region" evidence="1">
    <location>
        <begin position="63"/>
        <end position="107"/>
    </location>
</feature>
<evidence type="ECO:0000313" key="4">
    <source>
        <dbReference type="EMBL" id="OYR93220.1"/>
    </source>
</evidence>
<keyword evidence="2" id="KW-0812">Transmembrane</keyword>
<reference evidence="4 5" key="1">
    <citation type="submission" date="2017-04" db="EMBL/GenBank/DDBJ databases">
        <authorList>
            <person name="Afonso C.L."/>
            <person name="Miller P.J."/>
            <person name="Scott M.A."/>
            <person name="Spackman E."/>
            <person name="Goraichik I."/>
            <person name="Dimitrov K.M."/>
            <person name="Suarez D.L."/>
            <person name="Swayne D.E."/>
        </authorList>
    </citation>
    <scope>NUCLEOTIDE SEQUENCE [LARGE SCALE GENOMIC DNA]</scope>
    <source>
        <strain evidence="4 5">609q</strain>
    </source>
</reference>
<sequence>MTLSIVLTIALIAYLLMVIVDYSRTTYTIKKLVQDDTLSKKIKEYNTEIYVIHTQIEGIELEIKDLQKDGKSHTHKIKKLQKKIEKLNEKSSQIKRAKDSLNDLAKDMKKNTKFSVNRLRQIRHDLKKYLYNSQR</sequence>
<dbReference type="EMBL" id="NGNX01000003">
    <property type="protein sequence ID" value="OYR93220.1"/>
    <property type="molecule type" value="Genomic_DNA"/>
</dbReference>
<reference evidence="3 6" key="2">
    <citation type="submission" date="2017-05" db="EMBL/GenBank/DDBJ databases">
        <authorList>
            <person name="Lin X.B."/>
            <person name="Stothard P."/>
            <person name="Tasseva G."/>
            <person name="Walter J."/>
        </authorList>
    </citation>
    <scope>NUCLEOTIDE SEQUENCE [LARGE SCALE GENOMIC DNA]</scope>
    <source>
        <strain evidence="3 6">609u</strain>
    </source>
</reference>
<dbReference type="Proteomes" id="UP000215828">
    <property type="component" value="Unassembled WGS sequence"/>
</dbReference>
<dbReference type="AlphaFoldDB" id="A0A256LIP0"/>
<accession>A0A256LIP0</accession>
<proteinExistence type="predicted"/>
<dbReference type="Proteomes" id="UP000216316">
    <property type="component" value="Unassembled WGS sequence"/>
</dbReference>
<reference evidence="5 6" key="3">
    <citation type="submission" date="2017-09" db="EMBL/GenBank/DDBJ databases">
        <title>Tripartite evolution among Lactobacillus johnsonii, Lactobacillus taiwanensis, Lactobacillus reuteri and their rodent host.</title>
        <authorList>
            <person name="Wang T."/>
            <person name="Knowles S."/>
            <person name="Cheng C."/>
        </authorList>
    </citation>
    <scope>NUCLEOTIDE SEQUENCE [LARGE SCALE GENOMIC DNA]</scope>
    <source>
        <strain evidence="4 5">609q</strain>
        <strain evidence="3 6">609u</strain>
    </source>
</reference>
<dbReference type="Gene3D" id="1.10.287.1490">
    <property type="match status" value="1"/>
</dbReference>
<organism evidence="4 5">
    <name type="scientific">Lactobacillus taiwanensis</name>
    <dbReference type="NCBI Taxonomy" id="508451"/>
    <lineage>
        <taxon>Bacteria</taxon>
        <taxon>Bacillati</taxon>
        <taxon>Bacillota</taxon>
        <taxon>Bacilli</taxon>
        <taxon>Lactobacillales</taxon>
        <taxon>Lactobacillaceae</taxon>
        <taxon>Lactobacillus</taxon>
    </lineage>
</organism>
<keyword evidence="2" id="KW-0472">Membrane</keyword>
<protein>
    <submittedName>
        <fullName evidence="4">Uncharacterized protein</fullName>
    </submittedName>
</protein>
<evidence type="ECO:0000256" key="1">
    <source>
        <dbReference type="SAM" id="Coils"/>
    </source>
</evidence>
<keyword evidence="1" id="KW-0175">Coiled coil</keyword>
<keyword evidence="2" id="KW-1133">Transmembrane helix</keyword>
<keyword evidence="6" id="KW-1185">Reference proteome</keyword>
<evidence type="ECO:0000313" key="6">
    <source>
        <dbReference type="Proteomes" id="UP000216316"/>
    </source>
</evidence>
<dbReference type="RefSeq" id="WP_094496859.1">
    <property type="nucleotide sequence ID" value="NZ_NGNV01000002.1"/>
</dbReference>
<name>A0A256LIP0_9LACO</name>
<evidence type="ECO:0000313" key="5">
    <source>
        <dbReference type="Proteomes" id="UP000215828"/>
    </source>
</evidence>
<evidence type="ECO:0000313" key="3">
    <source>
        <dbReference type="EMBL" id="OYR89004.1"/>
    </source>
</evidence>